<accession>A0A0D7ATM8</accession>
<dbReference type="Gene3D" id="3.60.130.30">
    <property type="match status" value="1"/>
</dbReference>
<evidence type="ECO:0000313" key="3">
    <source>
        <dbReference type="Proteomes" id="UP000054007"/>
    </source>
</evidence>
<dbReference type="EMBL" id="KN880887">
    <property type="protein sequence ID" value="KIY61703.1"/>
    <property type="molecule type" value="Genomic_DNA"/>
</dbReference>
<reference evidence="2 3" key="1">
    <citation type="journal article" date="2015" name="Fungal Genet. Biol.">
        <title>Evolution of novel wood decay mechanisms in Agaricales revealed by the genome sequences of Fistulina hepatica and Cylindrobasidium torrendii.</title>
        <authorList>
            <person name="Floudas D."/>
            <person name="Held B.W."/>
            <person name="Riley R."/>
            <person name="Nagy L.G."/>
            <person name="Koehler G."/>
            <person name="Ransdell A.S."/>
            <person name="Younus H."/>
            <person name="Chow J."/>
            <person name="Chiniquy J."/>
            <person name="Lipzen A."/>
            <person name="Tritt A."/>
            <person name="Sun H."/>
            <person name="Haridas S."/>
            <person name="LaButti K."/>
            <person name="Ohm R.A."/>
            <person name="Kues U."/>
            <person name="Blanchette R.A."/>
            <person name="Grigoriev I.V."/>
            <person name="Minto R.E."/>
            <person name="Hibbett D.S."/>
        </authorList>
    </citation>
    <scope>NUCLEOTIDE SEQUENCE [LARGE SCALE GENOMIC DNA]</scope>
    <source>
        <strain evidence="2 3">FP15055 ss-10</strain>
    </source>
</reference>
<feature type="non-terminal residue" evidence="2">
    <location>
        <position position="1"/>
    </location>
</feature>
<keyword evidence="3" id="KW-1185">Reference proteome</keyword>
<gene>
    <name evidence="2" type="ORF">CYLTODRAFT_477178</name>
</gene>
<sequence>LDRRGGLHRDGIRGRHGSARKGVNHGGGTKQPCQIKVGTNAGRVLDELFDSDSFKADIEMGDHHFRTFNPALYQEYLDVKEYYTQNKATSHLKWNFTNSVYAATTVNFGPRTQTLDHVDSANFAPGWCRVRAYGPYNPKKGGHLVFWDLGIAIEFPPGASIFFPSALLVHSNLAIGEDEERYSVTSYSAGGLFRWKYNGGIPNEELEERLRETGNWADERKARAGRFKLYVDRFFPKYK</sequence>
<dbReference type="Proteomes" id="UP000054007">
    <property type="component" value="Unassembled WGS sequence"/>
</dbReference>
<feature type="compositionally biased region" description="Basic and acidic residues" evidence="1">
    <location>
        <begin position="1"/>
        <end position="13"/>
    </location>
</feature>
<evidence type="ECO:0000256" key="1">
    <source>
        <dbReference type="SAM" id="MobiDB-lite"/>
    </source>
</evidence>
<dbReference type="STRING" id="1314674.A0A0D7ATM8"/>
<evidence type="ECO:0000313" key="2">
    <source>
        <dbReference type="EMBL" id="KIY61703.1"/>
    </source>
</evidence>
<feature type="region of interest" description="Disordered" evidence="1">
    <location>
        <begin position="1"/>
        <end position="32"/>
    </location>
</feature>
<proteinExistence type="predicted"/>
<dbReference type="AlphaFoldDB" id="A0A0D7ATM8"/>
<feature type="compositionally biased region" description="Basic residues" evidence="1">
    <location>
        <begin position="14"/>
        <end position="23"/>
    </location>
</feature>
<dbReference type="OrthoDB" id="3202607at2759"/>
<name>A0A0D7ATM8_9AGAR</name>
<organism evidence="2 3">
    <name type="scientific">Cylindrobasidium torrendii FP15055 ss-10</name>
    <dbReference type="NCBI Taxonomy" id="1314674"/>
    <lineage>
        <taxon>Eukaryota</taxon>
        <taxon>Fungi</taxon>
        <taxon>Dikarya</taxon>
        <taxon>Basidiomycota</taxon>
        <taxon>Agaricomycotina</taxon>
        <taxon>Agaricomycetes</taxon>
        <taxon>Agaricomycetidae</taxon>
        <taxon>Agaricales</taxon>
        <taxon>Marasmiineae</taxon>
        <taxon>Physalacriaceae</taxon>
        <taxon>Cylindrobasidium</taxon>
    </lineage>
</organism>
<evidence type="ECO:0008006" key="4">
    <source>
        <dbReference type="Google" id="ProtNLM"/>
    </source>
</evidence>
<protein>
    <recommendedName>
        <fullName evidence="4">Prolyl 4-hydroxylase alpha subunit Fe(2+) 2OG dioxygenase domain-containing protein</fullName>
    </recommendedName>
</protein>